<evidence type="ECO:0008006" key="3">
    <source>
        <dbReference type="Google" id="ProtNLM"/>
    </source>
</evidence>
<dbReference type="RefSeq" id="WP_251605923.1">
    <property type="nucleotide sequence ID" value="NZ_JAMQJY010000001.1"/>
</dbReference>
<dbReference type="Proteomes" id="UP001203665">
    <property type="component" value="Unassembled WGS sequence"/>
</dbReference>
<dbReference type="EMBL" id="JAMQJY010000001">
    <property type="protein sequence ID" value="MCM2675357.1"/>
    <property type="molecule type" value="Genomic_DNA"/>
</dbReference>
<evidence type="ECO:0000313" key="1">
    <source>
        <dbReference type="EMBL" id="MCM2675357.1"/>
    </source>
</evidence>
<protein>
    <recommendedName>
        <fullName evidence="3">Multiple sugar transport system substrate-binding protein</fullName>
    </recommendedName>
</protein>
<organism evidence="1 2">
    <name type="scientific">Alkalicoccobacillus plakortidis</name>
    <dbReference type="NCBI Taxonomy" id="444060"/>
    <lineage>
        <taxon>Bacteria</taxon>
        <taxon>Bacillati</taxon>
        <taxon>Bacillota</taxon>
        <taxon>Bacilli</taxon>
        <taxon>Bacillales</taxon>
        <taxon>Bacillaceae</taxon>
        <taxon>Alkalicoccobacillus</taxon>
    </lineage>
</organism>
<evidence type="ECO:0000313" key="2">
    <source>
        <dbReference type="Proteomes" id="UP001203665"/>
    </source>
</evidence>
<dbReference type="Gene3D" id="3.40.190.10">
    <property type="entry name" value="Periplasmic binding protein-like II"/>
    <property type="match status" value="2"/>
</dbReference>
<keyword evidence="2" id="KW-1185">Reference proteome</keyword>
<accession>A0ABT0XJH1</accession>
<name>A0ABT0XJH1_9BACI</name>
<comment type="caution">
    <text evidence="1">The sequence shown here is derived from an EMBL/GenBank/DDBJ whole genome shotgun (WGS) entry which is preliminary data.</text>
</comment>
<proteinExistence type="predicted"/>
<dbReference type="SUPFAM" id="SSF53850">
    <property type="entry name" value="Periplasmic binding protein-like II"/>
    <property type="match status" value="1"/>
</dbReference>
<reference evidence="1" key="1">
    <citation type="submission" date="2022-06" db="EMBL/GenBank/DDBJ databases">
        <title>Alkalicoccobacillus porphyridii sp. nov., isolated from a marine red alga, Porphyridium purpureum and reclassification of Shouchella plakortidis and Shouchella gibsonii as Alkalicoccobacillus plakortidis comb. nov. and Alkalicoccobacillus gibsonii comb. nov.</title>
        <authorList>
            <person name="Kim K.H."/>
            <person name="Lee J.K."/>
            <person name="Han D.M."/>
            <person name="Baek J.H."/>
            <person name="Jeon C.O."/>
        </authorList>
    </citation>
    <scope>NUCLEOTIDE SEQUENCE</scope>
    <source>
        <strain evidence="1">DSM 19153</strain>
    </source>
</reference>
<gene>
    <name evidence="1" type="ORF">NDM98_07545</name>
</gene>
<sequence>MTKLLTDYLTRAKDMVDSGVAPGYDVVQQIQGIEDELIVHKNAPFDLRWSNQMKTMSMAADYTFDLNVLPGDNITQGMYLKQAMLWSVSENSTNKEEAVKFINFFTNTKEVFETIGSDRGVPINNEIREEMRADLDEIETKIYDYIDYVTENSSPIDTNFPAQSSEILQEVNNIDERVMYGQITPEEGAAEFRKAAEMILGN</sequence>